<evidence type="ECO:0000313" key="3">
    <source>
        <dbReference type="Proteomes" id="UP001234989"/>
    </source>
</evidence>
<dbReference type="InterPro" id="IPR012337">
    <property type="entry name" value="RNaseH-like_sf"/>
</dbReference>
<dbReference type="InterPro" id="IPR036397">
    <property type="entry name" value="RNaseH_sf"/>
</dbReference>
<keyword evidence="3" id="KW-1185">Reference proteome</keyword>
<name>A0AAF0U913_SOLVR</name>
<accession>A0AAF0U913</accession>
<organism evidence="2 3">
    <name type="scientific">Solanum verrucosum</name>
    <dbReference type="NCBI Taxonomy" id="315347"/>
    <lineage>
        <taxon>Eukaryota</taxon>
        <taxon>Viridiplantae</taxon>
        <taxon>Streptophyta</taxon>
        <taxon>Embryophyta</taxon>
        <taxon>Tracheophyta</taxon>
        <taxon>Spermatophyta</taxon>
        <taxon>Magnoliopsida</taxon>
        <taxon>eudicotyledons</taxon>
        <taxon>Gunneridae</taxon>
        <taxon>Pentapetalae</taxon>
        <taxon>asterids</taxon>
        <taxon>lamiids</taxon>
        <taxon>Solanales</taxon>
        <taxon>Solanaceae</taxon>
        <taxon>Solanoideae</taxon>
        <taxon>Solaneae</taxon>
        <taxon>Solanum</taxon>
    </lineage>
</organism>
<protein>
    <recommendedName>
        <fullName evidence="1">Reverse transcriptase/retrotransposon-derived protein RNase H-like domain-containing protein</fullName>
    </recommendedName>
</protein>
<dbReference type="InterPro" id="IPR041577">
    <property type="entry name" value="RT_RNaseH_2"/>
</dbReference>
<evidence type="ECO:0000313" key="2">
    <source>
        <dbReference type="EMBL" id="WMV41376.1"/>
    </source>
</evidence>
<gene>
    <name evidence="2" type="ORF">MTR67_034761</name>
</gene>
<dbReference type="SUPFAM" id="SSF53098">
    <property type="entry name" value="Ribonuclease H-like"/>
    <property type="match status" value="1"/>
</dbReference>
<dbReference type="InterPro" id="IPR043502">
    <property type="entry name" value="DNA/RNA_pol_sf"/>
</dbReference>
<dbReference type="EMBL" id="CP133619">
    <property type="protein sequence ID" value="WMV41376.1"/>
    <property type="molecule type" value="Genomic_DNA"/>
</dbReference>
<dbReference type="PANTHER" id="PTHR34072:SF52">
    <property type="entry name" value="RIBONUCLEASE H"/>
    <property type="match status" value="1"/>
</dbReference>
<sequence length="165" mass="18687">MSAVKRRPRHLSSSDIRSFLAEACQKSFQELKDKLTSAPVLTLPEGTDGFVVYCDSSIIGRGCVLMKNGKVISYASSQFKFWSSFQKGLGTAVKLCTDFHPQTDGQVEHTIQNLEDMLIACVIDFKGNWDDHLPFIEFTYNNNYHSSICIPPFEELYGRRCKSFI</sequence>
<dbReference type="Proteomes" id="UP001234989">
    <property type="component" value="Chromosome 8"/>
</dbReference>
<dbReference type="PANTHER" id="PTHR34072">
    <property type="entry name" value="ENZYMATIC POLYPROTEIN-RELATED"/>
    <property type="match status" value="1"/>
</dbReference>
<dbReference type="Gene3D" id="3.30.420.10">
    <property type="entry name" value="Ribonuclease H-like superfamily/Ribonuclease H"/>
    <property type="match status" value="1"/>
</dbReference>
<reference evidence="2" key="1">
    <citation type="submission" date="2023-08" db="EMBL/GenBank/DDBJ databases">
        <title>A de novo genome assembly of Solanum verrucosum Schlechtendal, a Mexican diploid species geographically isolated from the other diploid A-genome species in potato relatives.</title>
        <authorList>
            <person name="Hosaka K."/>
        </authorList>
    </citation>
    <scope>NUCLEOTIDE SEQUENCE</scope>
    <source>
        <tissue evidence="2">Young leaves</tissue>
    </source>
</reference>
<proteinExistence type="predicted"/>
<dbReference type="GO" id="GO:0003676">
    <property type="term" value="F:nucleic acid binding"/>
    <property type="evidence" value="ECO:0007669"/>
    <property type="project" value="InterPro"/>
</dbReference>
<dbReference type="SUPFAM" id="SSF56672">
    <property type="entry name" value="DNA/RNA polymerases"/>
    <property type="match status" value="1"/>
</dbReference>
<dbReference type="Pfam" id="PF17919">
    <property type="entry name" value="RT_RNaseH_2"/>
    <property type="match status" value="1"/>
</dbReference>
<feature type="domain" description="Reverse transcriptase/retrotransposon-derived protein RNase H-like" evidence="1">
    <location>
        <begin position="22"/>
        <end position="99"/>
    </location>
</feature>
<evidence type="ECO:0000259" key="1">
    <source>
        <dbReference type="Pfam" id="PF17919"/>
    </source>
</evidence>
<dbReference type="AlphaFoldDB" id="A0AAF0U913"/>